<proteinExistence type="predicted"/>
<dbReference type="EMBL" id="JBHTMA010000017">
    <property type="protein sequence ID" value="MFD1226280.1"/>
    <property type="molecule type" value="Genomic_DNA"/>
</dbReference>
<evidence type="ECO:0000313" key="3">
    <source>
        <dbReference type="Proteomes" id="UP001597263"/>
    </source>
</evidence>
<sequence>MQFTGNNVTLTNNGTIDPSRLGFGLGVVSSGGVVGAAAASNAFVTNNGTMKGSTGVAINGVTGMALSVQNGTGGTSHITNTGSIGSTPLTGDNGRSRCTCRRRLRGGAVNMTNSGTINGSVSMGASDSNTFNAATGSSVNKAGGTGTAFNIVFNGHTLNIAAQA</sequence>
<evidence type="ECO:0008006" key="4">
    <source>
        <dbReference type="Google" id="ProtNLM"/>
    </source>
</evidence>
<accession>A0ABW3UZJ5</accession>
<feature type="compositionally biased region" description="Polar residues" evidence="1">
    <location>
        <begin position="77"/>
        <end position="90"/>
    </location>
</feature>
<gene>
    <name evidence="2" type="ORF">ACFQ35_03735</name>
</gene>
<dbReference type="RefSeq" id="WP_289388881.1">
    <property type="nucleotide sequence ID" value="NZ_JAUCBM010000023.1"/>
</dbReference>
<dbReference type="Proteomes" id="UP001597263">
    <property type="component" value="Unassembled WGS sequence"/>
</dbReference>
<evidence type="ECO:0000256" key="1">
    <source>
        <dbReference type="SAM" id="MobiDB-lite"/>
    </source>
</evidence>
<reference evidence="3" key="1">
    <citation type="journal article" date="2019" name="Int. J. Syst. Evol. Microbiol.">
        <title>The Global Catalogue of Microorganisms (GCM) 10K type strain sequencing project: providing services to taxonomists for standard genome sequencing and annotation.</title>
        <authorList>
            <consortium name="The Broad Institute Genomics Platform"/>
            <consortium name="The Broad Institute Genome Sequencing Center for Infectious Disease"/>
            <person name="Wu L."/>
            <person name="Ma J."/>
        </authorList>
    </citation>
    <scope>NUCLEOTIDE SEQUENCE [LARGE SCALE GENOMIC DNA]</scope>
    <source>
        <strain evidence="3">CCUG 49584</strain>
    </source>
</reference>
<feature type="region of interest" description="Disordered" evidence="1">
    <location>
        <begin position="77"/>
        <end position="96"/>
    </location>
</feature>
<name>A0ABW3UZJ5_9HYPH</name>
<organism evidence="2 3">
    <name type="scientific">Pseudochrobactrum kiredjianiae</name>
    <dbReference type="NCBI Taxonomy" id="386305"/>
    <lineage>
        <taxon>Bacteria</taxon>
        <taxon>Pseudomonadati</taxon>
        <taxon>Pseudomonadota</taxon>
        <taxon>Alphaproteobacteria</taxon>
        <taxon>Hyphomicrobiales</taxon>
        <taxon>Brucellaceae</taxon>
        <taxon>Pseudochrobactrum</taxon>
    </lineage>
</organism>
<keyword evidence="3" id="KW-1185">Reference proteome</keyword>
<protein>
    <recommendedName>
        <fullName evidence="4">Autotransporter outer membrane beta-barrel domain-containing protein</fullName>
    </recommendedName>
</protein>
<evidence type="ECO:0000313" key="2">
    <source>
        <dbReference type="EMBL" id="MFD1226280.1"/>
    </source>
</evidence>
<comment type="caution">
    <text evidence="2">The sequence shown here is derived from an EMBL/GenBank/DDBJ whole genome shotgun (WGS) entry which is preliminary data.</text>
</comment>